<protein>
    <submittedName>
        <fullName evidence="3">Uncharacterized protein</fullName>
    </submittedName>
</protein>
<gene>
    <name evidence="3" type="ORF">COV57_03155</name>
</gene>
<sequence>MKIFSVLFLSILIPFKSAFCYDEMTLDQLFGFSDGWHIYSGFQNGGFQASDPSMGPFFFTNFINDALKLRVHKSSETGVFYLKMHNKDSLGLFPPEYKSMVENLFKCLGEKKEDGLYRISISQMTSEDGPYYRSFANGSKCSDSYIQRTLREANMQQFRKFLQGAYDGMQASPSCSNKQRLPASVSTLTLNCPEGASCCEGEKTVPVENNTQDASRDSRGSAK</sequence>
<evidence type="ECO:0000256" key="2">
    <source>
        <dbReference type="SAM" id="SignalP"/>
    </source>
</evidence>
<comment type="caution">
    <text evidence="3">The sequence shown here is derived from an EMBL/GenBank/DDBJ whole genome shotgun (WGS) entry which is preliminary data.</text>
</comment>
<feature type="region of interest" description="Disordered" evidence="1">
    <location>
        <begin position="204"/>
        <end position="223"/>
    </location>
</feature>
<evidence type="ECO:0000313" key="3">
    <source>
        <dbReference type="EMBL" id="PIR04694.1"/>
    </source>
</evidence>
<feature type="chain" id="PRO_5013688537" evidence="2">
    <location>
        <begin position="21"/>
        <end position="223"/>
    </location>
</feature>
<feature type="compositionally biased region" description="Basic and acidic residues" evidence="1">
    <location>
        <begin position="214"/>
        <end position="223"/>
    </location>
</feature>
<evidence type="ECO:0000256" key="1">
    <source>
        <dbReference type="SAM" id="MobiDB-lite"/>
    </source>
</evidence>
<name>A0A2H0N719_9BACT</name>
<dbReference type="EMBL" id="PCWO01000045">
    <property type="protein sequence ID" value="PIR04694.1"/>
    <property type="molecule type" value="Genomic_DNA"/>
</dbReference>
<proteinExistence type="predicted"/>
<keyword evidence="2" id="KW-0732">Signal</keyword>
<reference evidence="3 4" key="1">
    <citation type="submission" date="2017-09" db="EMBL/GenBank/DDBJ databases">
        <title>Depth-based differentiation of microbial function through sediment-hosted aquifers and enrichment of novel symbionts in the deep terrestrial subsurface.</title>
        <authorList>
            <person name="Probst A.J."/>
            <person name="Ladd B."/>
            <person name="Jarett J.K."/>
            <person name="Geller-Mcgrath D.E."/>
            <person name="Sieber C.M."/>
            <person name="Emerson J.B."/>
            <person name="Anantharaman K."/>
            <person name="Thomas B.C."/>
            <person name="Malmstrom R."/>
            <person name="Stieglmeier M."/>
            <person name="Klingl A."/>
            <person name="Woyke T."/>
            <person name="Ryan C.M."/>
            <person name="Banfield J.F."/>
        </authorList>
    </citation>
    <scope>NUCLEOTIDE SEQUENCE [LARGE SCALE GENOMIC DNA]</scope>
    <source>
        <strain evidence="3">CG11_big_fil_rev_8_21_14_0_20_35_14</strain>
    </source>
</reference>
<evidence type="ECO:0000313" key="4">
    <source>
        <dbReference type="Proteomes" id="UP000229893"/>
    </source>
</evidence>
<organism evidence="3 4">
    <name type="scientific">Candidatus Liptonbacteria bacterium CG11_big_fil_rev_8_21_14_0_20_35_14</name>
    <dbReference type="NCBI Taxonomy" id="1974634"/>
    <lineage>
        <taxon>Bacteria</taxon>
        <taxon>Candidatus Liptoniibacteriota</taxon>
    </lineage>
</organism>
<feature type="signal peptide" evidence="2">
    <location>
        <begin position="1"/>
        <end position="20"/>
    </location>
</feature>
<dbReference type="Proteomes" id="UP000229893">
    <property type="component" value="Unassembled WGS sequence"/>
</dbReference>
<dbReference type="AlphaFoldDB" id="A0A2H0N719"/>
<accession>A0A2H0N719</accession>